<comment type="subunit">
    <text evidence="9">The complex comprises the extracytoplasmic solute receptor protein and the two transmembrane proteins.</text>
</comment>
<evidence type="ECO:0000256" key="7">
    <source>
        <dbReference type="ARBA" id="ARBA00023136"/>
    </source>
</evidence>
<dbReference type="PANTHER" id="PTHR35011">
    <property type="entry name" value="2,3-DIKETO-L-GULONATE TRAP TRANSPORTER SMALL PERMEASE PROTEIN YIAM"/>
    <property type="match status" value="1"/>
</dbReference>
<accession>A0ABS0SD90</accession>
<dbReference type="InterPro" id="IPR007387">
    <property type="entry name" value="TRAP_DctQ"/>
</dbReference>
<feature type="transmembrane region" description="Helical" evidence="9">
    <location>
        <begin position="42"/>
        <end position="63"/>
    </location>
</feature>
<comment type="caution">
    <text evidence="11">The sequence shown here is derived from an EMBL/GenBank/DDBJ whole genome shotgun (WGS) entry which is preliminary data.</text>
</comment>
<evidence type="ECO:0000313" key="12">
    <source>
        <dbReference type="Proteomes" id="UP000601789"/>
    </source>
</evidence>
<feature type="transmembrane region" description="Helical" evidence="9">
    <location>
        <begin position="122"/>
        <end position="145"/>
    </location>
</feature>
<organism evidence="11 12">
    <name type="scientific">Aquamicrobium zhengzhouense</name>
    <dbReference type="NCBI Taxonomy" id="2781738"/>
    <lineage>
        <taxon>Bacteria</taxon>
        <taxon>Pseudomonadati</taxon>
        <taxon>Pseudomonadota</taxon>
        <taxon>Alphaproteobacteria</taxon>
        <taxon>Hyphomicrobiales</taxon>
        <taxon>Phyllobacteriaceae</taxon>
        <taxon>Aquamicrobium</taxon>
    </lineage>
</organism>
<evidence type="ECO:0000259" key="10">
    <source>
        <dbReference type="Pfam" id="PF04290"/>
    </source>
</evidence>
<keyword evidence="12" id="KW-1185">Reference proteome</keyword>
<name>A0ABS0SD90_9HYPH</name>
<evidence type="ECO:0000256" key="4">
    <source>
        <dbReference type="ARBA" id="ARBA00022519"/>
    </source>
</evidence>
<keyword evidence="2 9" id="KW-0813">Transport</keyword>
<evidence type="ECO:0000313" key="11">
    <source>
        <dbReference type="EMBL" id="MBI1621268.1"/>
    </source>
</evidence>
<keyword evidence="5 9" id="KW-0812">Transmembrane</keyword>
<evidence type="ECO:0000256" key="3">
    <source>
        <dbReference type="ARBA" id="ARBA00022475"/>
    </source>
</evidence>
<dbReference type="EMBL" id="JADGMQ010000007">
    <property type="protein sequence ID" value="MBI1621268.1"/>
    <property type="molecule type" value="Genomic_DNA"/>
</dbReference>
<protein>
    <recommendedName>
        <fullName evidence="9">TRAP transporter small permease protein</fullName>
    </recommendedName>
</protein>
<sequence>MREFHRRLGKVEAVVAATFLLIMVGLIFFAGIARLMAMPQNWTIDFATCLFAWACFLCADIAWRRDGLMSIDLFTERLSDKSKRVLKHVNYVLICAFLGYIIYAGLWVSWVSRARAFQGIPWISYSWISMSLPVGAFFLLLTTLIKIADDLKSGGQPVAKEG</sequence>
<evidence type="ECO:0000256" key="1">
    <source>
        <dbReference type="ARBA" id="ARBA00004429"/>
    </source>
</evidence>
<keyword evidence="4 9" id="KW-0997">Cell inner membrane</keyword>
<evidence type="ECO:0000256" key="2">
    <source>
        <dbReference type="ARBA" id="ARBA00022448"/>
    </source>
</evidence>
<reference evidence="11 12" key="1">
    <citation type="submission" date="2020-10" db="EMBL/GenBank/DDBJ databases">
        <title>Aquamicrobium zhengzhouensis sp. nov., a exopolysaccharide producing bacterium isolated from farmland soil.</title>
        <authorList>
            <person name="Wang X."/>
        </authorList>
    </citation>
    <scope>NUCLEOTIDE SEQUENCE [LARGE SCALE GENOMIC DNA]</scope>
    <source>
        <strain evidence="12">cd-1</strain>
    </source>
</reference>
<feature type="transmembrane region" description="Helical" evidence="9">
    <location>
        <begin position="89"/>
        <end position="110"/>
    </location>
</feature>
<keyword evidence="3" id="KW-1003">Cell membrane</keyword>
<feature type="transmembrane region" description="Helical" evidence="9">
    <location>
        <begin position="12"/>
        <end position="36"/>
    </location>
</feature>
<comment type="similarity">
    <text evidence="8 9">Belongs to the TRAP transporter small permease family.</text>
</comment>
<feature type="domain" description="Tripartite ATP-independent periplasmic transporters DctQ component" evidence="10">
    <location>
        <begin position="23"/>
        <end position="152"/>
    </location>
</feature>
<keyword evidence="6 9" id="KW-1133">Transmembrane helix</keyword>
<comment type="function">
    <text evidence="9">Part of the tripartite ATP-independent periplasmic (TRAP) transport system.</text>
</comment>
<dbReference type="PANTHER" id="PTHR35011:SF2">
    <property type="entry name" value="2,3-DIKETO-L-GULONATE TRAP TRANSPORTER SMALL PERMEASE PROTEIN YIAM"/>
    <property type="match status" value="1"/>
</dbReference>
<evidence type="ECO:0000256" key="8">
    <source>
        <dbReference type="ARBA" id="ARBA00038436"/>
    </source>
</evidence>
<gene>
    <name evidence="11" type="ORF">IOD40_11400</name>
</gene>
<proteinExistence type="inferred from homology"/>
<comment type="subcellular location">
    <subcellularLocation>
        <location evidence="1 9">Cell inner membrane</location>
        <topology evidence="1 9">Multi-pass membrane protein</topology>
    </subcellularLocation>
</comment>
<evidence type="ECO:0000256" key="6">
    <source>
        <dbReference type="ARBA" id="ARBA00022989"/>
    </source>
</evidence>
<evidence type="ECO:0000256" key="5">
    <source>
        <dbReference type="ARBA" id="ARBA00022692"/>
    </source>
</evidence>
<dbReference type="Proteomes" id="UP000601789">
    <property type="component" value="Unassembled WGS sequence"/>
</dbReference>
<dbReference type="Pfam" id="PF04290">
    <property type="entry name" value="DctQ"/>
    <property type="match status" value="1"/>
</dbReference>
<evidence type="ECO:0000256" key="9">
    <source>
        <dbReference type="RuleBase" id="RU369079"/>
    </source>
</evidence>
<keyword evidence="7 9" id="KW-0472">Membrane</keyword>
<dbReference type="InterPro" id="IPR055348">
    <property type="entry name" value="DctQ"/>
</dbReference>